<dbReference type="Proteomes" id="UP000033740">
    <property type="component" value="Unassembled WGS sequence"/>
</dbReference>
<comment type="caution">
    <text evidence="2">The sequence shown here is derived from an EMBL/GenBank/DDBJ whole genome shotgun (WGS) entry which is preliminary data.</text>
</comment>
<reference evidence="2 3" key="1">
    <citation type="submission" date="2015-02" db="EMBL/GenBank/DDBJ databases">
        <title>Draft genome sequences of ten Microbacterium spp. with emphasis on heavy metal contaminated environments.</title>
        <authorList>
            <person name="Corretto E."/>
        </authorList>
    </citation>
    <scope>NUCLEOTIDE SEQUENCE [LARGE SCALE GENOMIC DNA]</scope>
    <source>
        <strain evidence="2 3">ARN176</strain>
    </source>
</reference>
<evidence type="ECO:0000313" key="2">
    <source>
        <dbReference type="EMBL" id="KJL37335.1"/>
    </source>
</evidence>
<accession>A0A0F0LYI9</accession>
<dbReference type="AlphaFoldDB" id="A0A0F0LYI9"/>
<proteinExistence type="predicted"/>
<gene>
    <name evidence="2" type="ORF">RS86_00076</name>
</gene>
<dbReference type="EMBL" id="JYIX01000011">
    <property type="protein sequence ID" value="KJL37335.1"/>
    <property type="molecule type" value="Genomic_DNA"/>
</dbReference>
<keyword evidence="3" id="KW-1185">Reference proteome</keyword>
<name>A0A0F0LYI9_9MICO</name>
<organism evidence="2 3">
    <name type="scientific">Microbacterium azadirachtae</name>
    <dbReference type="NCBI Taxonomy" id="582680"/>
    <lineage>
        <taxon>Bacteria</taxon>
        <taxon>Bacillati</taxon>
        <taxon>Actinomycetota</taxon>
        <taxon>Actinomycetes</taxon>
        <taxon>Micrococcales</taxon>
        <taxon>Microbacteriaceae</taxon>
        <taxon>Microbacterium</taxon>
    </lineage>
</organism>
<evidence type="ECO:0000313" key="3">
    <source>
        <dbReference type="Proteomes" id="UP000033740"/>
    </source>
</evidence>
<feature type="domain" description="DUF6993" evidence="1">
    <location>
        <begin position="20"/>
        <end position="104"/>
    </location>
</feature>
<evidence type="ECO:0000259" key="1">
    <source>
        <dbReference type="Pfam" id="PF22504"/>
    </source>
</evidence>
<protein>
    <recommendedName>
        <fullName evidence="1">DUF6993 domain-containing protein</fullName>
    </recommendedName>
</protein>
<sequence>MLHPDGSAEDNLPLFSDVVARVWAGESRVKGGAYVDALTAAGFARADMQVTADETTVGNPAESIQFSVRWGQDKCLVGQVGPSTGDPVTSVLPQVDGGKCLIGKTAPVGP</sequence>
<dbReference type="InterPro" id="IPR054262">
    <property type="entry name" value="DUF6993"/>
</dbReference>
<dbReference type="PATRIC" id="fig|582680.6.peg.77"/>
<dbReference type="STRING" id="582680.RS86_00076"/>
<dbReference type="Pfam" id="PF22504">
    <property type="entry name" value="DUF6993"/>
    <property type="match status" value="1"/>
</dbReference>